<feature type="compositionally biased region" description="Basic residues" evidence="8">
    <location>
        <begin position="23"/>
        <end position="34"/>
    </location>
</feature>
<dbReference type="PANTHER" id="PTHR34047:SF7">
    <property type="entry name" value="RNA-DIRECTED DNA POLYMERASE"/>
    <property type="match status" value="1"/>
</dbReference>
<proteinExistence type="inferred from homology"/>
<keyword evidence="2 10" id="KW-0548">Nucleotidyltransferase</keyword>
<dbReference type="PRINTS" id="PR00866">
    <property type="entry name" value="RNADNAPOLMS"/>
</dbReference>
<dbReference type="CDD" id="cd03487">
    <property type="entry name" value="RT_Bac_retron_II"/>
    <property type="match status" value="1"/>
</dbReference>
<keyword evidence="4" id="KW-0460">Magnesium</keyword>
<evidence type="ECO:0000256" key="8">
    <source>
        <dbReference type="SAM" id="MobiDB-lite"/>
    </source>
</evidence>
<comment type="catalytic activity">
    <reaction evidence="7">
        <text>DNA(n) + a 2'-deoxyribonucleoside 5'-triphosphate = DNA(n+1) + diphosphate</text>
        <dbReference type="Rhea" id="RHEA:22508"/>
        <dbReference type="Rhea" id="RHEA-COMP:17339"/>
        <dbReference type="Rhea" id="RHEA-COMP:17340"/>
        <dbReference type="ChEBI" id="CHEBI:33019"/>
        <dbReference type="ChEBI" id="CHEBI:61560"/>
        <dbReference type="ChEBI" id="CHEBI:173112"/>
        <dbReference type="EC" id="2.7.7.49"/>
    </reaction>
</comment>
<dbReference type="PROSITE" id="PS50878">
    <property type="entry name" value="RT_POL"/>
    <property type="match status" value="1"/>
</dbReference>
<keyword evidence="1 10" id="KW-0808">Transferase</keyword>
<evidence type="ECO:0000313" key="10">
    <source>
        <dbReference type="EMBL" id="VAX35887.1"/>
    </source>
</evidence>
<keyword evidence="3" id="KW-0479">Metal-binding</keyword>
<gene>
    <name evidence="10" type="ORF">MNBD_PLANCTO02-2742</name>
</gene>
<keyword evidence="10" id="KW-0695">RNA-directed DNA polymerase</keyword>
<dbReference type="Pfam" id="PF00078">
    <property type="entry name" value="RVT_1"/>
    <property type="match status" value="1"/>
</dbReference>
<dbReference type="InterPro" id="IPR000477">
    <property type="entry name" value="RT_dom"/>
</dbReference>
<evidence type="ECO:0000256" key="4">
    <source>
        <dbReference type="ARBA" id="ARBA00022842"/>
    </source>
</evidence>
<dbReference type="GO" id="GO:0046872">
    <property type="term" value="F:metal ion binding"/>
    <property type="evidence" value="ECO:0007669"/>
    <property type="project" value="UniProtKB-KW"/>
</dbReference>
<evidence type="ECO:0000256" key="1">
    <source>
        <dbReference type="ARBA" id="ARBA00022679"/>
    </source>
</evidence>
<evidence type="ECO:0000256" key="2">
    <source>
        <dbReference type="ARBA" id="ARBA00022695"/>
    </source>
</evidence>
<evidence type="ECO:0000259" key="9">
    <source>
        <dbReference type="PROSITE" id="PS50878"/>
    </source>
</evidence>
<keyword evidence="5" id="KW-0051">Antiviral defense</keyword>
<dbReference type="GO" id="GO:0003723">
    <property type="term" value="F:RNA binding"/>
    <property type="evidence" value="ECO:0007669"/>
    <property type="project" value="InterPro"/>
</dbReference>
<reference evidence="10" key="1">
    <citation type="submission" date="2018-06" db="EMBL/GenBank/DDBJ databases">
        <authorList>
            <person name="Zhirakovskaya E."/>
        </authorList>
    </citation>
    <scope>NUCLEOTIDE SEQUENCE</scope>
</reference>
<comment type="similarity">
    <text evidence="6">Belongs to the bacterial reverse transcriptase family.</text>
</comment>
<dbReference type="GO" id="GO:0051607">
    <property type="term" value="P:defense response to virus"/>
    <property type="evidence" value="ECO:0007669"/>
    <property type="project" value="UniProtKB-KW"/>
</dbReference>
<accession>A0A3B1E233</accession>
<feature type="region of interest" description="Disordered" evidence="8">
    <location>
        <begin position="17"/>
        <end position="48"/>
    </location>
</feature>
<dbReference type="EC" id="2.7.7.49" evidence="10"/>
<dbReference type="PANTHER" id="PTHR34047">
    <property type="entry name" value="NUCLEAR INTRON MATURASE 1, MITOCHONDRIAL-RELATED"/>
    <property type="match status" value="1"/>
</dbReference>
<evidence type="ECO:0000256" key="7">
    <source>
        <dbReference type="ARBA" id="ARBA00048173"/>
    </source>
</evidence>
<evidence type="ECO:0000256" key="5">
    <source>
        <dbReference type="ARBA" id="ARBA00023118"/>
    </source>
</evidence>
<name>A0A3B1E233_9ZZZZ</name>
<dbReference type="EMBL" id="UOGL01000017">
    <property type="protein sequence ID" value="VAX35887.1"/>
    <property type="molecule type" value="Genomic_DNA"/>
</dbReference>
<evidence type="ECO:0000256" key="3">
    <source>
        <dbReference type="ARBA" id="ARBA00022723"/>
    </source>
</evidence>
<dbReference type="AlphaFoldDB" id="A0A3B1E233"/>
<organism evidence="10">
    <name type="scientific">hydrothermal vent metagenome</name>
    <dbReference type="NCBI Taxonomy" id="652676"/>
    <lineage>
        <taxon>unclassified sequences</taxon>
        <taxon>metagenomes</taxon>
        <taxon>ecological metagenomes</taxon>
    </lineage>
</organism>
<protein>
    <submittedName>
        <fullName evidence="10">Retron-type RNA-directed DNA polymerase</fullName>
        <ecNumber evidence="10">2.7.7.49</ecNumber>
    </submittedName>
</protein>
<dbReference type="InterPro" id="IPR000123">
    <property type="entry name" value="Reverse_transcriptase_msDNA"/>
</dbReference>
<feature type="domain" description="Reverse transcriptase" evidence="9">
    <location>
        <begin position="116"/>
        <end position="351"/>
    </location>
</feature>
<dbReference type="InterPro" id="IPR043502">
    <property type="entry name" value="DNA/RNA_pol_sf"/>
</dbReference>
<dbReference type="InterPro" id="IPR051083">
    <property type="entry name" value="GrpII_Intron_Splice-Mob/Def"/>
</dbReference>
<dbReference type="GO" id="GO:0003964">
    <property type="term" value="F:RNA-directed DNA polymerase activity"/>
    <property type="evidence" value="ECO:0007669"/>
    <property type="project" value="UniProtKB-KW"/>
</dbReference>
<sequence>MGLIRFILGLFGWENNSRSVSSPRKKSRLPKPRVKLSPQNRQPNKPVYKESLQEVSGRPYLFARRNPLTGKYFDLIQGGDFEKLSARQLPFFETPESIANWLQIPAGQLAWLTHRFEEGHRSDQVKKSHYHYRWLKKRSDGFRLLESPKQLLKQVQHQILREILDKIPAHEAAHGFVKNRSIVTNAQPHVGQRVIIKFDLENFYATISFNRVVAIFRGMGYCREAAIWLTRLTTTAVPRTFPLPSMLNFDVLEPYLNRHLPQGAPTSPALANLSAYSLDVRLDGMANAYHVNYTRYADDLTFSGSDRLLSGLRTFIPLVTQIACKEKFGMNLNKRKVIRNSQRQQVTGVVVNEQINVSRKEYDLLKAILTNCLRQGAATQNRNNHPDFSAHLRGRIAHVKQLNITKGQKLEILFKKIHF</sequence>
<evidence type="ECO:0000256" key="6">
    <source>
        <dbReference type="ARBA" id="ARBA00034120"/>
    </source>
</evidence>
<dbReference type="SUPFAM" id="SSF56672">
    <property type="entry name" value="DNA/RNA polymerases"/>
    <property type="match status" value="1"/>
</dbReference>